<gene>
    <name evidence="2" type="ORF">LSCM4_06727</name>
</gene>
<reference evidence="3" key="2">
    <citation type="journal article" date="2021" name="Sci. Data">
        <title>Chromosome-scale genome sequencing, assembly and annotation of six genomes from subfamily Leishmaniinae.</title>
        <authorList>
            <person name="Almutairi H."/>
            <person name="Urbaniak M.D."/>
            <person name="Bates M.D."/>
            <person name="Jariyapan N."/>
            <person name="Kwakye-Nuako G."/>
            <person name="Thomaz Soccol V."/>
            <person name="Al-Salem W.S."/>
            <person name="Dillon R.J."/>
            <person name="Bates P.A."/>
            <person name="Gatherer D."/>
        </authorList>
    </citation>
    <scope>NUCLEOTIDE SEQUENCE [LARGE SCALE GENOMIC DNA]</scope>
</reference>
<name>A0A836KT63_9TRYP</name>
<feature type="compositionally biased region" description="Polar residues" evidence="1">
    <location>
        <begin position="58"/>
        <end position="68"/>
    </location>
</feature>
<feature type="compositionally biased region" description="Low complexity" evidence="1">
    <location>
        <begin position="780"/>
        <end position="794"/>
    </location>
</feature>
<feature type="region of interest" description="Disordered" evidence="1">
    <location>
        <begin position="58"/>
        <end position="136"/>
    </location>
</feature>
<dbReference type="Proteomes" id="UP000674143">
    <property type="component" value="Unassembled WGS sequence"/>
</dbReference>
<feature type="region of interest" description="Disordered" evidence="1">
    <location>
        <begin position="1064"/>
        <end position="1098"/>
    </location>
</feature>
<evidence type="ECO:0000313" key="3">
    <source>
        <dbReference type="Proteomes" id="UP000674143"/>
    </source>
</evidence>
<feature type="region of interest" description="Disordered" evidence="1">
    <location>
        <begin position="572"/>
        <end position="596"/>
    </location>
</feature>
<feature type="region of interest" description="Disordered" evidence="1">
    <location>
        <begin position="509"/>
        <end position="530"/>
    </location>
</feature>
<feature type="region of interest" description="Disordered" evidence="1">
    <location>
        <begin position="1"/>
        <end position="35"/>
    </location>
</feature>
<comment type="caution">
    <text evidence="2">The sequence shown here is derived from an EMBL/GenBank/DDBJ whole genome shotgun (WGS) entry which is preliminary data.</text>
</comment>
<feature type="compositionally biased region" description="Low complexity" evidence="1">
    <location>
        <begin position="117"/>
        <end position="129"/>
    </location>
</feature>
<dbReference type="RefSeq" id="XP_067065352.1">
    <property type="nucleotide sequence ID" value="XM_067208641.1"/>
</dbReference>
<dbReference type="EMBL" id="JAFHLR010000009">
    <property type="protein sequence ID" value="KAG5486021.1"/>
    <property type="molecule type" value="Genomic_DNA"/>
</dbReference>
<reference evidence="3" key="1">
    <citation type="journal article" date="2021" name="Microbiol. Resour. Announc.">
        <title>LGAAP: Leishmaniinae Genome Assembly and Annotation Pipeline.</title>
        <authorList>
            <person name="Almutairi H."/>
            <person name="Urbaniak M.D."/>
            <person name="Bates M.D."/>
            <person name="Jariyapan N."/>
            <person name="Kwakye-Nuako G."/>
            <person name="Thomaz-Soccol V."/>
            <person name="Al-Salem W.S."/>
            <person name="Dillon R.J."/>
            <person name="Bates P.A."/>
            <person name="Gatherer D."/>
        </authorList>
    </citation>
    <scope>NUCLEOTIDE SEQUENCE [LARGE SCALE GENOMIC DNA]</scope>
</reference>
<dbReference type="KEGG" id="loi:92362575"/>
<evidence type="ECO:0000256" key="1">
    <source>
        <dbReference type="SAM" id="MobiDB-lite"/>
    </source>
</evidence>
<evidence type="ECO:0000313" key="2">
    <source>
        <dbReference type="EMBL" id="KAG5486021.1"/>
    </source>
</evidence>
<feature type="compositionally biased region" description="Low complexity" evidence="1">
    <location>
        <begin position="575"/>
        <end position="588"/>
    </location>
</feature>
<organism evidence="2 3">
    <name type="scientific">Leishmania orientalis</name>
    <dbReference type="NCBI Taxonomy" id="2249476"/>
    <lineage>
        <taxon>Eukaryota</taxon>
        <taxon>Discoba</taxon>
        <taxon>Euglenozoa</taxon>
        <taxon>Kinetoplastea</taxon>
        <taxon>Metakinetoplastina</taxon>
        <taxon>Trypanosomatida</taxon>
        <taxon>Trypanosomatidae</taxon>
        <taxon>Leishmaniinae</taxon>
        <taxon>Leishmania</taxon>
    </lineage>
</organism>
<protein>
    <submittedName>
        <fullName evidence="2">Uncharacterized protein</fullName>
    </submittedName>
</protein>
<proteinExistence type="predicted"/>
<sequence length="1192" mass="125742">MRQPQVAPIPPPSRRDGHGAMRNPRLNTEVRSGPAAVHEALTTSCMPACLDALPKADTVTSPKATSPPDSVPRAQRLSCVNTNGGAGDGVEQRRPLTSSTVEPSYSSRPTPPPPFPAARAAGKGAPFASPGVPTAMPSLQQSRLAHMHGLSREPVLVETGTGACRAAGHWYSRTHSDGSAAGRAVGVDGGVDVGVDVTVAKQPPPHLQPVAAATPFTSSEHIVFTSAAETAMRASTPSTAQKSACLKSSMNSATVTPGGFVKLVDQILLEGSMEGSDSPIPSYVESSSPAREGDLVHEVAEACHGFLHHLPEQWARSIIRAVTLQTATLQLPQRLLRASIIFDAYAELRGEVAATLEAASAGKATESIPDRSRQSYSASAIPLHPCSSSVVGNQSLSLLRGVNLQRLLTVAPALLRYRFRSARTVKAGELRAGLRANAQTATRTEASINRYAYLPHVHRDVHFGAKLAQGVMRVMSPGPRLLGCGPSHSCDDGVLPDVGPHHHHLATLTATSSAQRDRCSTSLQSPSASVNNTSLAAPVSALTYSTVSLERLPSVFLKDRYDVAHSDSASTRFNSAAQGSAGSSSNVRHSSHRRRHTRPFFEREFVATLASGQEDAALFTTTMAPEFMVGLPSFLKHPERAVPLSIAASLHHLYTAVSVEMFLRAYTAMTVKHATEASSSDKGAGPVAAKAAGGQQMNTSPLLPLSTTSPVGECGDGAPSSFNAPDASSSAIAALPPLGPALELGMVYVRNTIICSASTPGMESYLIFLHQIVYPKSHGSDSSSSTSGRQGAASTPPAPPPPPCRAVLQLSEEAKGSMAPPAIPASATASGHTPTPGTFDLPTIKHAAVELTQLVAWVQDERSHDPRHGQPFLCDLTFVSTYISAIAAPTPTSLCQPLPVMEPEDANLFPCAVVLATLDMWKALPPPEVSSLLRICFILDRHAQRVMELESPDYATEEMLMSAAAGQASMTESRKSGGSVPVWAATSAIPFPDPRLRKHVATAVVAEVRTYLEGLPISDRGSVSQHAHQQQQRLLAFFMARLHYYEALNEHHCKTEEALQSEVLQRMARQRESPTALSPQPTRASVSPSEPSTPPPHTCDVYKAKTKSICDALAAVLAVEAAISSRYTSRGRAEAAAAQGVLWMHAASQQSYSSVAETPGTSSDGDDAAAAAAAATASIVVLLVPQRDVQRR</sequence>
<feature type="compositionally biased region" description="Polar residues" evidence="1">
    <location>
        <begin position="520"/>
        <end position="530"/>
    </location>
</feature>
<feature type="compositionally biased region" description="Low complexity" evidence="1">
    <location>
        <begin position="817"/>
        <end position="830"/>
    </location>
</feature>
<accession>A0A836KT63</accession>
<keyword evidence="3" id="KW-1185">Reference proteome</keyword>
<dbReference type="GeneID" id="92362575"/>
<feature type="compositionally biased region" description="Polar residues" evidence="1">
    <location>
        <begin position="1073"/>
        <end position="1084"/>
    </location>
</feature>
<feature type="region of interest" description="Disordered" evidence="1">
    <location>
        <begin position="778"/>
        <end position="839"/>
    </location>
</feature>
<dbReference type="AlphaFoldDB" id="A0A836KT63"/>